<dbReference type="SUPFAM" id="SSF56281">
    <property type="entry name" value="Metallo-hydrolase/oxidoreductase"/>
    <property type="match status" value="1"/>
</dbReference>
<proteinExistence type="predicted"/>
<dbReference type="InterPro" id="IPR036866">
    <property type="entry name" value="RibonucZ/Hydroxyglut_hydro"/>
</dbReference>
<keyword evidence="3" id="KW-1185">Reference proteome</keyword>
<dbReference type="Proteomes" id="UP001432062">
    <property type="component" value="Chromosome"/>
</dbReference>
<feature type="domain" description="Metallo-beta-lactamase" evidence="1">
    <location>
        <begin position="33"/>
        <end position="251"/>
    </location>
</feature>
<dbReference type="PANTHER" id="PTHR42951">
    <property type="entry name" value="METALLO-BETA-LACTAMASE DOMAIN-CONTAINING"/>
    <property type="match status" value="1"/>
</dbReference>
<dbReference type="InterPro" id="IPR050855">
    <property type="entry name" value="NDM-1-like"/>
</dbReference>
<reference evidence="2" key="1">
    <citation type="submission" date="2022-10" db="EMBL/GenBank/DDBJ databases">
        <title>The complete genomes of actinobacterial strains from the NBC collection.</title>
        <authorList>
            <person name="Joergensen T.S."/>
            <person name="Alvarez Arevalo M."/>
            <person name="Sterndorff E.B."/>
            <person name="Faurdal D."/>
            <person name="Vuksanovic O."/>
            <person name="Mourched A.-S."/>
            <person name="Charusanti P."/>
            <person name="Shaw S."/>
            <person name="Blin K."/>
            <person name="Weber T."/>
        </authorList>
    </citation>
    <scope>NUCLEOTIDE SEQUENCE</scope>
    <source>
        <strain evidence="2">NBC_01482</strain>
    </source>
</reference>
<dbReference type="Pfam" id="PF00753">
    <property type="entry name" value="Lactamase_B"/>
    <property type="match status" value="1"/>
</dbReference>
<dbReference type="RefSeq" id="WP_329410133.1">
    <property type="nucleotide sequence ID" value="NZ_CP109441.1"/>
</dbReference>
<evidence type="ECO:0000313" key="3">
    <source>
        <dbReference type="Proteomes" id="UP001432062"/>
    </source>
</evidence>
<evidence type="ECO:0000313" key="2">
    <source>
        <dbReference type="EMBL" id="WUV46419.1"/>
    </source>
</evidence>
<dbReference type="SMART" id="SM00849">
    <property type="entry name" value="Lactamase_B"/>
    <property type="match status" value="1"/>
</dbReference>
<dbReference type="Gene3D" id="3.60.15.10">
    <property type="entry name" value="Ribonuclease Z/Hydroxyacylglutathione hydrolase-like"/>
    <property type="match status" value="1"/>
</dbReference>
<organism evidence="2 3">
    <name type="scientific">Nocardia vinacea</name>
    <dbReference type="NCBI Taxonomy" id="96468"/>
    <lineage>
        <taxon>Bacteria</taxon>
        <taxon>Bacillati</taxon>
        <taxon>Actinomycetota</taxon>
        <taxon>Actinomycetes</taxon>
        <taxon>Mycobacteriales</taxon>
        <taxon>Nocardiaceae</taxon>
        <taxon>Nocardia</taxon>
    </lineage>
</organism>
<dbReference type="InterPro" id="IPR001279">
    <property type="entry name" value="Metallo-B-lactamas"/>
</dbReference>
<name>A0ABZ1YT46_9NOCA</name>
<sequence length="306" mass="32396">MASRAPTFCAEAESWFHVRDIGEGIHLINEPGHVASYLVIGEHTALLFDSGLGIAPISQVVQALTALPVLVVSSHHHIDHRGGNADLAAQVDVIDFAAHPTAADPNSGCLHTAADPAFLRTYAAAMSRVVAEFDRFALLDAQYFFTLARVGRLRPLPDLTKWAIPPTPISRALADGEIIDLGGRQFEVLHTPGHAPDTLCLFDHTTGTLLSGDTVLAAAHWLHGAGADPVRFAESTHRLSRLPITRILAAHNLICELPASAASEVAHAAAAMLEGTTIAVPGRDMLGQPVTRHDCGPVTLLTPPVG</sequence>
<dbReference type="EMBL" id="CP109441">
    <property type="protein sequence ID" value="WUV46419.1"/>
    <property type="molecule type" value="Genomic_DNA"/>
</dbReference>
<gene>
    <name evidence="2" type="ORF">OG563_46505</name>
</gene>
<evidence type="ECO:0000259" key="1">
    <source>
        <dbReference type="SMART" id="SM00849"/>
    </source>
</evidence>
<protein>
    <submittedName>
        <fullName evidence="2">MBL fold metallo-hydrolase</fullName>
    </submittedName>
</protein>
<dbReference type="PANTHER" id="PTHR42951:SF4">
    <property type="entry name" value="ACYL-COENZYME A THIOESTERASE MBLAC2"/>
    <property type="match status" value="1"/>
</dbReference>
<accession>A0ABZ1YT46</accession>